<reference evidence="9" key="2">
    <citation type="submission" date="2018-10" db="UniProtKB">
        <authorList>
            <consortium name="EnsemblPlants"/>
        </authorList>
    </citation>
    <scope>IDENTIFICATION</scope>
</reference>
<evidence type="ECO:0000256" key="4">
    <source>
        <dbReference type="ARBA" id="ARBA00023163"/>
    </source>
</evidence>
<name>A0A3B5ZPH6_WHEAT</name>
<evidence type="ECO:0000256" key="2">
    <source>
        <dbReference type="ARBA" id="ARBA00023015"/>
    </source>
</evidence>
<dbReference type="EnsemblPlants" id="TraesCS1D02G078100.5">
    <property type="protein sequence ID" value="TraesCS1D02G078100.5"/>
    <property type="gene ID" value="TraesCS1D02G078100"/>
</dbReference>
<accession>A0A3B5ZPH6</accession>
<dbReference type="AlphaFoldDB" id="A0A3B5ZPH6"/>
<evidence type="ECO:0000256" key="3">
    <source>
        <dbReference type="ARBA" id="ARBA00023125"/>
    </source>
</evidence>
<reference evidence="9" key="1">
    <citation type="submission" date="2018-08" db="EMBL/GenBank/DDBJ databases">
        <authorList>
            <person name="Rossello M."/>
        </authorList>
    </citation>
    <scope>NUCLEOTIDE SEQUENCE [LARGE SCALE GENOMIC DNA]</scope>
    <source>
        <strain evidence="9">cv. Chinese Spring</strain>
    </source>
</reference>
<evidence type="ECO:0000313" key="10">
    <source>
        <dbReference type="Proteomes" id="UP000019116"/>
    </source>
</evidence>
<dbReference type="SMR" id="A0A3B5ZPH6"/>
<feature type="coiled-coil region" evidence="6">
    <location>
        <begin position="545"/>
        <end position="586"/>
    </location>
</feature>
<proteinExistence type="predicted"/>
<feature type="domain" description="TF-B3" evidence="8">
    <location>
        <begin position="251"/>
        <end position="342"/>
    </location>
</feature>
<dbReference type="InterPro" id="IPR044837">
    <property type="entry name" value="REM16-like"/>
</dbReference>
<dbReference type="GO" id="GO:0005634">
    <property type="term" value="C:nucleus"/>
    <property type="evidence" value="ECO:0007669"/>
    <property type="project" value="UniProtKB-SubCell"/>
</dbReference>
<evidence type="ECO:0000256" key="5">
    <source>
        <dbReference type="ARBA" id="ARBA00023242"/>
    </source>
</evidence>
<dbReference type="Pfam" id="PF02362">
    <property type="entry name" value="B3"/>
    <property type="match status" value="1"/>
</dbReference>
<gene>
    <name evidence="9" type="primary">LOC123180319</name>
</gene>
<protein>
    <recommendedName>
        <fullName evidence="8">TF-B3 domain-containing protein</fullName>
    </recommendedName>
</protein>
<keyword evidence="2" id="KW-0805">Transcription regulation</keyword>
<comment type="subcellular location">
    <subcellularLocation>
        <location evidence="1">Nucleus</location>
    </subcellularLocation>
</comment>
<dbReference type="GO" id="GO:0003677">
    <property type="term" value="F:DNA binding"/>
    <property type="evidence" value="ECO:0007669"/>
    <property type="project" value="UniProtKB-KW"/>
</dbReference>
<dbReference type="Gramene" id="TraesNOR1D03G00438210.1">
    <property type="protein sequence ID" value="TraesNOR1D03G00438210.1"/>
    <property type="gene ID" value="TraesNOR1D03G00438210"/>
</dbReference>
<keyword evidence="5" id="KW-0539">Nucleus</keyword>
<dbReference type="Gramene" id="TraesJUL1D03G00434040.3">
    <property type="protein sequence ID" value="TraesJUL1D03G00434040.3"/>
    <property type="gene ID" value="TraesJUL1D03G00434040"/>
</dbReference>
<evidence type="ECO:0000313" key="9">
    <source>
        <dbReference type="EnsemblPlants" id="TraesCS1D02G078100.5"/>
    </source>
</evidence>
<evidence type="ECO:0000256" key="6">
    <source>
        <dbReference type="SAM" id="Coils"/>
    </source>
</evidence>
<dbReference type="InterPro" id="IPR015300">
    <property type="entry name" value="DNA-bd_pseudobarrel_sf"/>
</dbReference>
<evidence type="ECO:0000256" key="1">
    <source>
        <dbReference type="ARBA" id="ARBA00004123"/>
    </source>
</evidence>
<dbReference type="PROSITE" id="PS50863">
    <property type="entry name" value="B3"/>
    <property type="match status" value="1"/>
</dbReference>
<dbReference type="PANTHER" id="PTHR31391">
    <property type="entry name" value="B3 DOMAIN-CONTAINING PROTEIN OS11G0197600-RELATED"/>
    <property type="match status" value="1"/>
</dbReference>
<dbReference type="Gramene" id="TraesSYM1D03G00437450.3">
    <property type="protein sequence ID" value="TraesSYM1D03G00437450.3"/>
    <property type="gene ID" value="TraesSYM1D03G00437450"/>
</dbReference>
<dbReference type="Gramene" id="TraesMAC1D03G00430940.4">
    <property type="protein sequence ID" value="TraesMAC1D03G00430940.4"/>
    <property type="gene ID" value="TraesMAC1D03G00430940"/>
</dbReference>
<dbReference type="PaxDb" id="4565-Traes_1DS_EFCC1617E.2"/>
<dbReference type="STRING" id="4565.A0A3B5ZPH6"/>
<dbReference type="SUPFAM" id="SSF101936">
    <property type="entry name" value="DNA-binding pseudobarrel domain"/>
    <property type="match status" value="1"/>
</dbReference>
<dbReference type="Gramene" id="TraesLDM1D03G00432770.4">
    <property type="protein sequence ID" value="TraesLDM1D03G00432770.4"/>
    <property type="gene ID" value="TraesLDM1D03G00432770"/>
</dbReference>
<dbReference type="RefSeq" id="XP_044448277.1">
    <property type="nucleotide sequence ID" value="XM_044592342.1"/>
</dbReference>
<dbReference type="InterPro" id="IPR003340">
    <property type="entry name" value="B3_DNA-bd"/>
</dbReference>
<keyword evidence="4" id="KW-0804">Transcription</keyword>
<keyword evidence="6" id="KW-0175">Coiled coil</keyword>
<feature type="compositionally biased region" description="Basic and acidic residues" evidence="7">
    <location>
        <begin position="364"/>
        <end position="384"/>
    </location>
</feature>
<dbReference type="Gramene" id="TraesPARA_EIv1.0_0243570.3">
    <property type="protein sequence ID" value="TraesPARA_EIv1.0_0243570.3.CDS"/>
    <property type="gene ID" value="TraesPARA_EIv1.0_0243570"/>
</dbReference>
<keyword evidence="3" id="KW-0238">DNA-binding</keyword>
<evidence type="ECO:0000256" key="7">
    <source>
        <dbReference type="SAM" id="MobiDB-lite"/>
    </source>
</evidence>
<feature type="region of interest" description="Disordered" evidence="7">
    <location>
        <begin position="358"/>
        <end position="416"/>
    </location>
</feature>
<sequence>MAIDEPAKSKRGAPAGDPHSAKSKTGQKMVHRRRPLLDEGSSSRNEDGDGDDDFEPMAMGGTPAGYPPHSARTKMGQKMSLAHRRLSLLDDGSSISRHIAAAAAAADDVGGGSEQMGEEFAVDVAQKNTAVDDSDDPDGSEDDFVPLIMMRTKNVKSEPGKHPGLRYKHKTQRTINKTYKRKKTGRSAGPVYAKRKVEKKPRLVGSNNISKISDDDGQKKYASYSVLGFYATAFDRALEVEKKLPAEGPSFVKLMQISHVVRVFWLGVPVSFCREHLPNHDVTIVLEDEDGHRFDTNYLARKQGLSGGWNRFATRHHLKVGDAVVFQLVEPTRFKVYILRESKFSTTDGALSLLSLDTSMENNMPEKGEDTSDEDAKSREDPEVTKVVTNKASDDDSNDLFSEAAANGGVGSPDPDPDFDAVKTFRTFKMAIDSSVIDHKLVQDRLLWTYYKLCGDRKAFLHRRLPKHINLTLAAGVIVETASIAEGIRSYPSSCSSCEDLAAWKKTLESFELLGMDVGFIRERLDELLFLLDARSSDDHPPEGYEEVKLERARAAEKVRALESKMASLKDALKDMEMEMEEIAEKRRGHALLQLAAAPW</sequence>
<dbReference type="PANTHER" id="PTHR31391:SF85">
    <property type="entry name" value="TF-B3 DOMAIN-CONTAINING PROTEIN"/>
    <property type="match status" value="1"/>
</dbReference>
<dbReference type="Proteomes" id="UP000019116">
    <property type="component" value="Chromosome 1D"/>
</dbReference>
<organism evidence="9">
    <name type="scientific">Triticum aestivum</name>
    <name type="common">Wheat</name>
    <dbReference type="NCBI Taxonomy" id="4565"/>
    <lineage>
        <taxon>Eukaryota</taxon>
        <taxon>Viridiplantae</taxon>
        <taxon>Streptophyta</taxon>
        <taxon>Embryophyta</taxon>
        <taxon>Tracheophyta</taxon>
        <taxon>Spermatophyta</taxon>
        <taxon>Magnoliopsida</taxon>
        <taxon>Liliopsida</taxon>
        <taxon>Poales</taxon>
        <taxon>Poaceae</taxon>
        <taxon>BOP clade</taxon>
        <taxon>Pooideae</taxon>
        <taxon>Triticodae</taxon>
        <taxon>Triticeae</taxon>
        <taxon>Triticinae</taxon>
        <taxon>Triticum</taxon>
    </lineage>
</organism>
<dbReference type="SMART" id="SM01019">
    <property type="entry name" value="B3"/>
    <property type="match status" value="1"/>
</dbReference>
<dbReference type="Gramene" id="TraesCS1D02G078100.5">
    <property type="protein sequence ID" value="TraesCS1D02G078100.5"/>
    <property type="gene ID" value="TraesCS1D02G078100"/>
</dbReference>
<dbReference type="GeneID" id="123180319"/>
<keyword evidence="10" id="KW-1185">Reference proteome</keyword>
<feature type="region of interest" description="Disordered" evidence="7">
    <location>
        <begin position="1"/>
        <end position="79"/>
    </location>
</feature>
<evidence type="ECO:0000259" key="8">
    <source>
        <dbReference type="PROSITE" id="PS50863"/>
    </source>
</evidence>
<dbReference type="Gene3D" id="2.40.330.10">
    <property type="entry name" value="DNA-binding pseudobarrel domain"/>
    <property type="match status" value="1"/>
</dbReference>
<dbReference type="CDD" id="cd10017">
    <property type="entry name" value="B3_DNA"/>
    <property type="match status" value="1"/>
</dbReference>